<dbReference type="OrthoDB" id="3473305at2759"/>
<evidence type="ECO:0000259" key="2">
    <source>
        <dbReference type="Pfam" id="PF20150"/>
    </source>
</evidence>
<dbReference type="Pfam" id="PF20150">
    <property type="entry name" value="2EXR"/>
    <property type="match status" value="1"/>
</dbReference>
<reference evidence="3 4" key="1">
    <citation type="submission" date="2016-04" db="EMBL/GenBank/DDBJ databases">
        <title>A degradative enzymes factory behind the ericoid mycorrhizal symbiosis.</title>
        <authorList>
            <consortium name="DOE Joint Genome Institute"/>
            <person name="Martino E."/>
            <person name="Morin E."/>
            <person name="Grelet G."/>
            <person name="Kuo A."/>
            <person name="Kohler A."/>
            <person name="Daghino S."/>
            <person name="Barry K."/>
            <person name="Choi C."/>
            <person name="Cichocki N."/>
            <person name="Clum A."/>
            <person name="Copeland A."/>
            <person name="Hainaut M."/>
            <person name="Haridas S."/>
            <person name="Labutti K."/>
            <person name="Lindquist E."/>
            <person name="Lipzen A."/>
            <person name="Khouja H.-R."/>
            <person name="Murat C."/>
            <person name="Ohm R."/>
            <person name="Olson A."/>
            <person name="Spatafora J."/>
            <person name="Veneault-Fourrey C."/>
            <person name="Henrissat B."/>
            <person name="Grigoriev I."/>
            <person name="Martin F."/>
            <person name="Perotto S."/>
        </authorList>
    </citation>
    <scope>NUCLEOTIDE SEQUENCE [LARGE SCALE GENOMIC DNA]</scope>
    <source>
        <strain evidence="3 4">E</strain>
    </source>
</reference>
<feature type="compositionally biased region" description="Basic residues" evidence="1">
    <location>
        <begin position="1"/>
        <end position="13"/>
    </location>
</feature>
<feature type="region of interest" description="Disordered" evidence="1">
    <location>
        <begin position="1"/>
        <end position="20"/>
    </location>
</feature>
<accession>A0A2J6SI12</accession>
<protein>
    <recommendedName>
        <fullName evidence="2">2EXR domain-containing protein</fullName>
    </recommendedName>
</protein>
<evidence type="ECO:0000256" key="1">
    <source>
        <dbReference type="SAM" id="MobiDB-lite"/>
    </source>
</evidence>
<dbReference type="AlphaFoldDB" id="A0A2J6SI12"/>
<dbReference type="InParanoid" id="A0A2J6SI12"/>
<sequence length="252" mass="29218">MPRPMRRARRSKKSAPEGPKFSLFPKLPTEIRAIIWKLTLEPRVVELARYPDAGFRALVSNPPALQVSRDSRAAIIQLYPLCFGTYWYPPTTRFNYALDTIYLDYGILHELAFFFAILNQSELSQIRYLAFDMSLFIDEEQLTEVHDMRVWAEHCLWFPEKDSLYSNGGQIKFSKELPLRLQNRELQINPDLPAPSEHFKAWGLKSHKVVFGLRKEWTVGPGEPENPNWRTGLHRESGFSNGVYGGRFVDLT</sequence>
<evidence type="ECO:0000313" key="3">
    <source>
        <dbReference type="EMBL" id="PMD50393.1"/>
    </source>
</evidence>
<dbReference type="EMBL" id="KZ613913">
    <property type="protein sequence ID" value="PMD50393.1"/>
    <property type="molecule type" value="Genomic_DNA"/>
</dbReference>
<dbReference type="RefSeq" id="XP_024727297.1">
    <property type="nucleotide sequence ID" value="XM_024887587.1"/>
</dbReference>
<keyword evidence="4" id="KW-1185">Reference proteome</keyword>
<dbReference type="PANTHER" id="PTHR35910:SF6">
    <property type="entry name" value="2EXR DOMAIN-CONTAINING PROTEIN"/>
    <property type="match status" value="1"/>
</dbReference>
<organism evidence="3 4">
    <name type="scientific">Hyaloscypha bicolor E</name>
    <dbReference type="NCBI Taxonomy" id="1095630"/>
    <lineage>
        <taxon>Eukaryota</taxon>
        <taxon>Fungi</taxon>
        <taxon>Dikarya</taxon>
        <taxon>Ascomycota</taxon>
        <taxon>Pezizomycotina</taxon>
        <taxon>Leotiomycetes</taxon>
        <taxon>Helotiales</taxon>
        <taxon>Hyaloscyphaceae</taxon>
        <taxon>Hyaloscypha</taxon>
        <taxon>Hyaloscypha bicolor</taxon>
    </lineage>
</organism>
<evidence type="ECO:0000313" key="4">
    <source>
        <dbReference type="Proteomes" id="UP000235371"/>
    </source>
</evidence>
<gene>
    <name evidence="3" type="ORF">K444DRAFT_670125</name>
</gene>
<feature type="domain" description="2EXR" evidence="2">
    <location>
        <begin position="21"/>
        <end position="101"/>
    </location>
</feature>
<dbReference type="Proteomes" id="UP000235371">
    <property type="component" value="Unassembled WGS sequence"/>
</dbReference>
<dbReference type="InterPro" id="IPR045518">
    <property type="entry name" value="2EXR"/>
</dbReference>
<proteinExistence type="predicted"/>
<dbReference type="GeneID" id="36595663"/>
<name>A0A2J6SI12_9HELO</name>
<dbReference type="PANTHER" id="PTHR35910">
    <property type="entry name" value="2EXR DOMAIN-CONTAINING PROTEIN"/>
    <property type="match status" value="1"/>
</dbReference>